<sequence length="309" mass="32699">MGRRKRTSTAEDFMDIVAMLPWWAGVGLAVLSYLLFASLAARGAPAMTPSQMGAAVAGTLISTVSQLLKYVVPLLCLAGAGMSAYRRAERTKLLATATDGDTSLEVSRMTWQQFELLVGEAFRSQGYGVAELGGAGPDGGVDLVLTKNGSRYLVQCKQWQAFKVGVSVVRELFGVMTAQRAAGGFLVTSGRLTKEAQAFAAGKNITLIDGDRLAKFLRSGQAGRPLAPNMDRDIVNTLQPASTAAQPAPPLATADASGRPAAEKVPPCPRCGKHMVRRMARQGSNAGSAFWGCSAYPECRGTQPIELRS</sequence>
<dbReference type="Pfam" id="PF01396">
    <property type="entry name" value="Zn_ribbon_Top1"/>
    <property type="match status" value="1"/>
</dbReference>
<dbReference type="GO" id="GO:0006265">
    <property type="term" value="P:DNA topological change"/>
    <property type="evidence" value="ECO:0007669"/>
    <property type="project" value="InterPro"/>
</dbReference>
<comment type="caution">
    <text evidence="5">The sequence shown here is derived from an EMBL/GenBank/DDBJ whole genome shotgun (WGS) entry which is preliminary data.</text>
</comment>
<proteinExistence type="predicted"/>
<feature type="transmembrane region" description="Helical" evidence="2">
    <location>
        <begin position="67"/>
        <end position="85"/>
    </location>
</feature>
<evidence type="ECO:0000256" key="1">
    <source>
        <dbReference type="SAM" id="MobiDB-lite"/>
    </source>
</evidence>
<dbReference type="OrthoDB" id="5782056at2"/>
<protein>
    <submittedName>
        <fullName evidence="5">Restriction endonuclease</fullName>
    </submittedName>
</protein>
<dbReference type="GO" id="GO:0009307">
    <property type="term" value="P:DNA restriction-modification system"/>
    <property type="evidence" value="ECO:0007669"/>
    <property type="project" value="InterPro"/>
</dbReference>
<dbReference type="GO" id="GO:0005694">
    <property type="term" value="C:chromosome"/>
    <property type="evidence" value="ECO:0007669"/>
    <property type="project" value="InterPro"/>
</dbReference>
<keyword evidence="5" id="KW-0540">Nuclease</keyword>
<dbReference type="EMBL" id="SACR01000003">
    <property type="protein sequence ID" value="RVU46026.1"/>
    <property type="molecule type" value="Genomic_DNA"/>
</dbReference>
<dbReference type="AlphaFoldDB" id="A0A437RGX6"/>
<keyword evidence="2" id="KW-0472">Membrane</keyword>
<feature type="compositionally biased region" description="Low complexity" evidence="1">
    <location>
        <begin position="241"/>
        <end position="256"/>
    </location>
</feature>
<dbReference type="InterPro" id="IPR007560">
    <property type="entry name" value="Restrct_endonuc_IV_Mrr"/>
</dbReference>
<reference evidence="5 6" key="1">
    <citation type="submission" date="2019-01" db="EMBL/GenBank/DDBJ databases">
        <authorList>
            <person name="Chen W.-M."/>
        </authorList>
    </citation>
    <scope>NUCLEOTIDE SEQUENCE [LARGE SCALE GENOMIC DNA]</scope>
    <source>
        <strain evidence="5 6">KYPY4</strain>
    </source>
</reference>
<keyword evidence="2" id="KW-1133">Transmembrane helix</keyword>
<dbReference type="InterPro" id="IPR013498">
    <property type="entry name" value="Topo_IA_Znf"/>
</dbReference>
<dbReference type="PANTHER" id="PTHR30015:SF7">
    <property type="entry name" value="TYPE IV METHYL-DIRECTED RESTRICTION ENZYME ECOKMRR"/>
    <property type="match status" value="1"/>
</dbReference>
<feature type="region of interest" description="Disordered" evidence="1">
    <location>
        <begin position="241"/>
        <end position="265"/>
    </location>
</feature>
<dbReference type="SUPFAM" id="SSF52980">
    <property type="entry name" value="Restriction endonuclease-like"/>
    <property type="match status" value="1"/>
</dbReference>
<organism evidence="5 6">
    <name type="scientific">Rubrivivax rivuli</name>
    <dbReference type="NCBI Taxonomy" id="1862385"/>
    <lineage>
        <taxon>Bacteria</taxon>
        <taxon>Pseudomonadati</taxon>
        <taxon>Pseudomonadota</taxon>
        <taxon>Betaproteobacteria</taxon>
        <taxon>Burkholderiales</taxon>
        <taxon>Sphaerotilaceae</taxon>
        <taxon>Rubrivivax</taxon>
    </lineage>
</organism>
<evidence type="ECO:0000313" key="6">
    <source>
        <dbReference type="Proteomes" id="UP000285575"/>
    </source>
</evidence>
<dbReference type="InterPro" id="IPR052906">
    <property type="entry name" value="Type_IV_Methyl-Rstrct_Enzyme"/>
</dbReference>
<name>A0A437RGX6_9BURK</name>
<feature type="domain" description="DNA topoisomerase type IA zn finger" evidence="3">
    <location>
        <begin position="268"/>
        <end position="305"/>
    </location>
</feature>
<dbReference type="InterPro" id="IPR011856">
    <property type="entry name" value="tRNA_endonuc-like_dom_sf"/>
</dbReference>
<dbReference type="GO" id="GO:0015666">
    <property type="term" value="F:restriction endodeoxyribonuclease activity"/>
    <property type="evidence" value="ECO:0007669"/>
    <property type="project" value="TreeGrafter"/>
</dbReference>
<dbReference type="Gene3D" id="3.40.1350.10">
    <property type="match status" value="1"/>
</dbReference>
<dbReference type="SUPFAM" id="SSF57783">
    <property type="entry name" value="Zinc beta-ribbon"/>
    <property type="match status" value="1"/>
</dbReference>
<dbReference type="Gene3D" id="3.30.65.10">
    <property type="entry name" value="Bacterial Topoisomerase I, domain 1"/>
    <property type="match status" value="1"/>
</dbReference>
<evidence type="ECO:0000259" key="4">
    <source>
        <dbReference type="Pfam" id="PF04471"/>
    </source>
</evidence>
<dbReference type="Pfam" id="PF04471">
    <property type="entry name" value="Mrr_cat"/>
    <property type="match status" value="1"/>
</dbReference>
<dbReference type="PANTHER" id="PTHR30015">
    <property type="entry name" value="MRR RESTRICTION SYSTEM PROTEIN"/>
    <property type="match status" value="1"/>
</dbReference>
<keyword evidence="5" id="KW-0378">Hydrolase</keyword>
<evidence type="ECO:0000259" key="3">
    <source>
        <dbReference type="Pfam" id="PF01396"/>
    </source>
</evidence>
<dbReference type="GO" id="GO:0003677">
    <property type="term" value="F:DNA binding"/>
    <property type="evidence" value="ECO:0007669"/>
    <property type="project" value="InterPro"/>
</dbReference>
<keyword evidence="5" id="KW-0255">Endonuclease</keyword>
<keyword evidence="6" id="KW-1185">Reference proteome</keyword>
<evidence type="ECO:0000313" key="5">
    <source>
        <dbReference type="EMBL" id="RVU46026.1"/>
    </source>
</evidence>
<dbReference type="InterPro" id="IPR011335">
    <property type="entry name" value="Restrct_endonuc-II-like"/>
</dbReference>
<accession>A0A437RGX6</accession>
<feature type="domain" description="Restriction endonuclease type IV Mrr" evidence="4">
    <location>
        <begin position="107"/>
        <end position="216"/>
    </location>
</feature>
<gene>
    <name evidence="5" type="ORF">EOE66_09130</name>
</gene>
<evidence type="ECO:0000256" key="2">
    <source>
        <dbReference type="SAM" id="Phobius"/>
    </source>
</evidence>
<keyword evidence="2" id="KW-0812">Transmembrane</keyword>
<dbReference type="Proteomes" id="UP000285575">
    <property type="component" value="Unassembled WGS sequence"/>
</dbReference>
<dbReference type="GO" id="GO:0003916">
    <property type="term" value="F:DNA topoisomerase activity"/>
    <property type="evidence" value="ECO:0007669"/>
    <property type="project" value="InterPro"/>
</dbReference>